<dbReference type="AlphaFoldDB" id="A0A402BGK6"/>
<reference evidence="2" key="1">
    <citation type="submission" date="2018-12" db="EMBL/GenBank/DDBJ databases">
        <title>Tengunoibacter tsumagoiensis gen. nov., sp. nov., Dictyobacter kobayashii sp. nov., D. alpinus sp. nov., and D. joshuensis sp. nov. and description of Dictyobacteraceae fam. nov. within the order Ktedonobacterales isolated from Tengu-no-mugimeshi.</title>
        <authorList>
            <person name="Wang C.M."/>
            <person name="Zheng Y."/>
            <person name="Sakai Y."/>
            <person name="Toyoda A."/>
            <person name="Minakuchi Y."/>
            <person name="Abe K."/>
            <person name="Yokota A."/>
            <person name="Yabe S."/>
        </authorList>
    </citation>
    <scope>NUCLEOTIDE SEQUENCE [LARGE SCALE GENOMIC DNA]</scope>
    <source>
        <strain evidence="2">Uno16</strain>
    </source>
</reference>
<comment type="caution">
    <text evidence="1">The sequence shown here is derived from an EMBL/GenBank/DDBJ whole genome shotgun (WGS) entry which is preliminary data.</text>
</comment>
<proteinExistence type="predicted"/>
<dbReference type="RefSeq" id="WP_126630631.1">
    <property type="nucleotide sequence ID" value="NZ_BIFT01000002.1"/>
</dbReference>
<dbReference type="SUPFAM" id="SSF53335">
    <property type="entry name" value="S-adenosyl-L-methionine-dependent methyltransferases"/>
    <property type="match status" value="1"/>
</dbReference>
<evidence type="ECO:0000313" key="2">
    <source>
        <dbReference type="Proteomes" id="UP000287171"/>
    </source>
</evidence>
<gene>
    <name evidence="1" type="ORF">KDA_60420</name>
</gene>
<keyword evidence="2" id="KW-1185">Reference proteome</keyword>
<evidence type="ECO:0000313" key="1">
    <source>
        <dbReference type="EMBL" id="GCE30558.1"/>
    </source>
</evidence>
<name>A0A402BGK6_9CHLR</name>
<dbReference type="EMBL" id="BIFT01000002">
    <property type="protein sequence ID" value="GCE30558.1"/>
    <property type="molecule type" value="Genomic_DNA"/>
</dbReference>
<dbReference type="InterPro" id="IPR029063">
    <property type="entry name" value="SAM-dependent_MTases_sf"/>
</dbReference>
<sequence>MTHFSNNEQNKLIQQRFGVAASDYVGSSVHSQGPDLDWLVQAAELKGSEVVVDLATGAGHAAFALAPHAHEVIAIDFTVPMLEAAQKSAGYAY</sequence>
<protein>
    <recommendedName>
        <fullName evidence="3">Methyltransferase domain-containing protein</fullName>
    </recommendedName>
</protein>
<organism evidence="1 2">
    <name type="scientific">Dictyobacter alpinus</name>
    <dbReference type="NCBI Taxonomy" id="2014873"/>
    <lineage>
        <taxon>Bacteria</taxon>
        <taxon>Bacillati</taxon>
        <taxon>Chloroflexota</taxon>
        <taxon>Ktedonobacteria</taxon>
        <taxon>Ktedonobacterales</taxon>
        <taxon>Dictyobacteraceae</taxon>
        <taxon>Dictyobacter</taxon>
    </lineage>
</organism>
<evidence type="ECO:0008006" key="3">
    <source>
        <dbReference type="Google" id="ProtNLM"/>
    </source>
</evidence>
<accession>A0A402BGK6</accession>
<dbReference type="Proteomes" id="UP000287171">
    <property type="component" value="Unassembled WGS sequence"/>
</dbReference>
<dbReference type="Gene3D" id="3.40.50.150">
    <property type="entry name" value="Vaccinia Virus protein VP39"/>
    <property type="match status" value="1"/>
</dbReference>